<dbReference type="OrthoDB" id="14134at2"/>
<dbReference type="InterPro" id="IPR009072">
    <property type="entry name" value="Histone-fold"/>
</dbReference>
<dbReference type="GO" id="GO:0046982">
    <property type="term" value="F:protein heterodimerization activity"/>
    <property type="evidence" value="ECO:0007669"/>
    <property type="project" value="InterPro"/>
</dbReference>
<sequence length="176" mass="20200">MIAAVQSNQPLTSHVMSVARFERFFRIVASLDVDKQDLKRYSDFVNQKLYDLLLRAQAAAKANGRVLLEPFDLPITKGLQECIHEFERLDEEIELRPILDRLATRPPLDLAYGEDIETRLPDIAGGLSVALAHTFNIIDPGLKNPSSEHWRKCFRIFDLLLQLRERQSSQTSRRLS</sequence>
<dbReference type="InterPro" id="IPR015207">
    <property type="entry name" value="DUF1931"/>
</dbReference>
<dbReference type="EMBL" id="VSSS01000008">
    <property type="protein sequence ID" value="TYL99275.1"/>
    <property type="molecule type" value="Genomic_DNA"/>
</dbReference>
<protein>
    <submittedName>
        <fullName evidence="1">DUF1931 family protein</fullName>
    </submittedName>
</protein>
<name>A0A5D3KZV5_9BRAD</name>
<proteinExistence type="predicted"/>
<comment type="caution">
    <text evidence="1">The sequence shown here is derived from an EMBL/GenBank/DDBJ whole genome shotgun (WGS) entry which is preliminary data.</text>
</comment>
<evidence type="ECO:0000313" key="1">
    <source>
        <dbReference type="EMBL" id="TYL99275.1"/>
    </source>
</evidence>
<dbReference type="CDD" id="cd22922">
    <property type="entry name" value="HFD_Aq328-like_rpt1"/>
    <property type="match status" value="1"/>
</dbReference>
<organism evidence="1 2">
    <name type="scientific">Bradyrhizobium rifense</name>
    <dbReference type="NCBI Taxonomy" id="515499"/>
    <lineage>
        <taxon>Bacteria</taxon>
        <taxon>Pseudomonadati</taxon>
        <taxon>Pseudomonadota</taxon>
        <taxon>Alphaproteobacteria</taxon>
        <taxon>Hyphomicrobiales</taxon>
        <taxon>Nitrobacteraceae</taxon>
        <taxon>Bradyrhizobium</taxon>
    </lineage>
</organism>
<dbReference type="AlphaFoldDB" id="A0A5D3KZV5"/>
<dbReference type="SUPFAM" id="SSF47113">
    <property type="entry name" value="Histone-fold"/>
    <property type="match status" value="1"/>
</dbReference>
<dbReference type="CDD" id="cd22923">
    <property type="entry name" value="HFD_Aq328-like_rpt2"/>
    <property type="match status" value="1"/>
</dbReference>
<accession>A0A5D3KZV5</accession>
<gene>
    <name evidence="1" type="ORF">FXB40_03210</name>
</gene>
<dbReference type="Proteomes" id="UP000324758">
    <property type="component" value="Unassembled WGS sequence"/>
</dbReference>
<evidence type="ECO:0000313" key="2">
    <source>
        <dbReference type="Proteomes" id="UP000324758"/>
    </source>
</evidence>
<dbReference type="Gene3D" id="1.10.20.10">
    <property type="entry name" value="Histone, subunit A"/>
    <property type="match status" value="1"/>
</dbReference>
<keyword evidence="2" id="KW-1185">Reference proteome</keyword>
<reference evidence="1 2" key="1">
    <citation type="submission" date="2019-08" db="EMBL/GenBank/DDBJ databases">
        <title>Bradyrhizobium hipponensis sp. nov., a rhizobium isolated from a Lupinus angustifolius root nodule in Tunisia.</title>
        <authorList>
            <person name="Off K."/>
            <person name="Rejili M."/>
            <person name="Mars M."/>
            <person name="Brachmann A."/>
            <person name="Marin M."/>
        </authorList>
    </citation>
    <scope>NUCLEOTIDE SEQUENCE [LARGE SCALE GENOMIC DNA]</scope>
    <source>
        <strain evidence="1 2">CTAW71</strain>
    </source>
</reference>
<dbReference type="Pfam" id="PF09123">
    <property type="entry name" value="DUF1931"/>
    <property type="match status" value="1"/>
</dbReference>